<name>A0A3B0RR58_9ZZZZ</name>
<dbReference type="InterPro" id="IPR029058">
    <property type="entry name" value="AB_hydrolase_fold"/>
</dbReference>
<dbReference type="SUPFAM" id="SSF53474">
    <property type="entry name" value="alpha/beta-Hydrolases"/>
    <property type="match status" value="1"/>
</dbReference>
<sequence length="275" mass="30218">MLWNGLIFAAILYVGMLVPVYIFQRSLLYIPDQQVPSEIHLSKTDFATVAIALDDGTRLTSLWRAPKDSSQPVMIHFHGNAGSHYDRIDLYQAMAREGAGVLGAGYPGYGGNPGSPDEDSLYAIAQANYNWLLANGVKPRRIVIVGQSLGSGVATWLASRNEAAGLILEAAYTGMDDMAHRQFPFLPARTLAKDKYRSVDRIDQINMPLSWIHGKNDQLIPYAMGQRLFDAAKQPKTAHPIENGGHNDLWALGIDEIIRKEANRFVGMQGLAGPT</sequence>
<feature type="domain" description="AB hydrolase-1" evidence="2">
    <location>
        <begin position="72"/>
        <end position="171"/>
    </location>
</feature>
<dbReference type="PANTHER" id="PTHR12277">
    <property type="entry name" value="ALPHA/BETA HYDROLASE DOMAIN-CONTAINING PROTEIN"/>
    <property type="match status" value="1"/>
</dbReference>
<evidence type="ECO:0000313" key="3">
    <source>
        <dbReference type="EMBL" id="VAV94042.1"/>
    </source>
</evidence>
<dbReference type="AlphaFoldDB" id="A0A3B0RR58"/>
<keyword evidence="1" id="KW-0472">Membrane</keyword>
<proteinExistence type="predicted"/>
<dbReference type="Gene3D" id="3.40.50.1820">
    <property type="entry name" value="alpha/beta hydrolase"/>
    <property type="match status" value="1"/>
</dbReference>
<protein>
    <submittedName>
        <fullName evidence="3">Hydrolase, alpha/beta fold family</fullName>
    </submittedName>
</protein>
<evidence type="ECO:0000259" key="2">
    <source>
        <dbReference type="Pfam" id="PF00561"/>
    </source>
</evidence>
<feature type="transmembrane region" description="Helical" evidence="1">
    <location>
        <begin position="6"/>
        <end position="23"/>
    </location>
</feature>
<keyword evidence="1" id="KW-0812">Transmembrane</keyword>
<keyword evidence="1" id="KW-1133">Transmembrane helix</keyword>
<evidence type="ECO:0000256" key="1">
    <source>
        <dbReference type="SAM" id="Phobius"/>
    </source>
</evidence>
<organism evidence="3">
    <name type="scientific">hydrothermal vent metagenome</name>
    <dbReference type="NCBI Taxonomy" id="652676"/>
    <lineage>
        <taxon>unclassified sequences</taxon>
        <taxon>metagenomes</taxon>
        <taxon>ecological metagenomes</taxon>
    </lineage>
</organism>
<dbReference type="Pfam" id="PF00561">
    <property type="entry name" value="Abhydrolase_1"/>
    <property type="match status" value="1"/>
</dbReference>
<keyword evidence="3" id="KW-0378">Hydrolase</keyword>
<dbReference type="EMBL" id="UOEF01000175">
    <property type="protein sequence ID" value="VAV94042.1"/>
    <property type="molecule type" value="Genomic_DNA"/>
</dbReference>
<dbReference type="PANTHER" id="PTHR12277:SF81">
    <property type="entry name" value="PROTEIN ABHD13"/>
    <property type="match status" value="1"/>
</dbReference>
<gene>
    <name evidence="3" type="ORF">MNBD_ALPHA04-558</name>
</gene>
<dbReference type="GO" id="GO:0016787">
    <property type="term" value="F:hydrolase activity"/>
    <property type="evidence" value="ECO:0007669"/>
    <property type="project" value="UniProtKB-KW"/>
</dbReference>
<reference evidence="3" key="1">
    <citation type="submission" date="2018-06" db="EMBL/GenBank/DDBJ databases">
        <authorList>
            <person name="Zhirakovskaya E."/>
        </authorList>
    </citation>
    <scope>NUCLEOTIDE SEQUENCE</scope>
</reference>
<accession>A0A3B0RR58</accession>
<dbReference type="InterPro" id="IPR000073">
    <property type="entry name" value="AB_hydrolase_1"/>
</dbReference>